<gene>
    <name evidence="13" type="ORF">CALVIDRAFT_547090</name>
</gene>
<dbReference type="Proteomes" id="UP000076738">
    <property type="component" value="Unassembled WGS sequence"/>
</dbReference>
<evidence type="ECO:0000313" key="14">
    <source>
        <dbReference type="Proteomes" id="UP000076738"/>
    </source>
</evidence>
<keyword evidence="6" id="KW-0566">Pantothenate biosynthesis</keyword>
<evidence type="ECO:0000256" key="12">
    <source>
        <dbReference type="SAM" id="MobiDB-lite"/>
    </source>
</evidence>
<comment type="similarity">
    <text evidence="2">Belongs to the pantothenate synthetase family.</text>
</comment>
<dbReference type="InterPro" id="IPR004821">
    <property type="entry name" value="Cyt_trans-like"/>
</dbReference>
<dbReference type="SUPFAM" id="SSF52374">
    <property type="entry name" value="Nucleotidylyl transferase"/>
    <property type="match status" value="1"/>
</dbReference>
<feature type="region of interest" description="Disordered" evidence="12">
    <location>
        <begin position="79"/>
        <end position="106"/>
    </location>
</feature>
<organism evidence="13 14">
    <name type="scientific">Calocera viscosa (strain TUFC12733)</name>
    <dbReference type="NCBI Taxonomy" id="1330018"/>
    <lineage>
        <taxon>Eukaryota</taxon>
        <taxon>Fungi</taxon>
        <taxon>Dikarya</taxon>
        <taxon>Basidiomycota</taxon>
        <taxon>Agaricomycotina</taxon>
        <taxon>Dacrymycetes</taxon>
        <taxon>Dacrymycetales</taxon>
        <taxon>Dacrymycetaceae</taxon>
        <taxon>Calocera</taxon>
    </lineage>
</organism>
<dbReference type="EMBL" id="KV417314">
    <property type="protein sequence ID" value="KZO92074.1"/>
    <property type="molecule type" value="Genomic_DNA"/>
</dbReference>
<comment type="catalytic activity">
    <reaction evidence="11">
        <text>(R)-pantoate + beta-alanine + ATP = (R)-pantothenate + AMP + diphosphate + H(+)</text>
        <dbReference type="Rhea" id="RHEA:10912"/>
        <dbReference type="ChEBI" id="CHEBI:15378"/>
        <dbReference type="ChEBI" id="CHEBI:15980"/>
        <dbReference type="ChEBI" id="CHEBI:29032"/>
        <dbReference type="ChEBI" id="CHEBI:30616"/>
        <dbReference type="ChEBI" id="CHEBI:33019"/>
        <dbReference type="ChEBI" id="CHEBI:57966"/>
        <dbReference type="ChEBI" id="CHEBI:456215"/>
        <dbReference type="EC" id="6.3.2.1"/>
    </reaction>
</comment>
<keyword evidence="7" id="KW-0547">Nucleotide-binding</keyword>
<feature type="compositionally biased region" description="Low complexity" evidence="12">
    <location>
        <begin position="93"/>
        <end position="106"/>
    </location>
</feature>
<comment type="pathway">
    <text evidence="1">Cofactor biosynthesis; (R)-pantothenate biosynthesis; (R)-pantothenate from (R)-pantoate and beta-alanine: step 1/1.</text>
</comment>
<evidence type="ECO:0000256" key="6">
    <source>
        <dbReference type="ARBA" id="ARBA00022655"/>
    </source>
</evidence>
<evidence type="ECO:0000256" key="7">
    <source>
        <dbReference type="ARBA" id="ARBA00022741"/>
    </source>
</evidence>
<dbReference type="GO" id="GO:0015940">
    <property type="term" value="P:pantothenate biosynthetic process"/>
    <property type="evidence" value="ECO:0007669"/>
    <property type="project" value="UniProtKB-UniPathway"/>
</dbReference>
<sequence>MRAWRALARAQGKTVGFVPTMGALHDGHISLVRRSLQENDHTILSIFVNPTQFAPHEDLASYPRTLAGDLKLLTSISLPTPDAAHTEPPSSLPPSSADRAAPSPPRSVSAIFLPSVNTMYPSGVSQVQAQQRGTFVEVAGFSHQMEGRTRPTFFRGVATVCTKLFNAVEPDRAYFGQKDLQQALLLRRMCRDLLLSHPAPERLHIVPTARAADGLALSSRNAYLSPAERGYATTLQQALRAAQSVWLSSLGREASLSHARALVEDARVRASEAGVTLKLDYVEMNDPESFDVVPEETTPGDGRPVILSGALWVGRTRLIDNLILGDERSIVC</sequence>
<dbReference type="NCBIfam" id="TIGR00125">
    <property type="entry name" value="cyt_tran_rel"/>
    <property type="match status" value="1"/>
</dbReference>
<dbReference type="CDD" id="cd00560">
    <property type="entry name" value="PanC"/>
    <property type="match status" value="1"/>
</dbReference>
<reference evidence="13 14" key="1">
    <citation type="journal article" date="2016" name="Mol. Biol. Evol.">
        <title>Comparative Genomics of Early-Diverging Mushroom-Forming Fungi Provides Insights into the Origins of Lignocellulose Decay Capabilities.</title>
        <authorList>
            <person name="Nagy L.G."/>
            <person name="Riley R."/>
            <person name="Tritt A."/>
            <person name="Adam C."/>
            <person name="Daum C."/>
            <person name="Floudas D."/>
            <person name="Sun H."/>
            <person name="Yadav J.S."/>
            <person name="Pangilinan J."/>
            <person name="Larsson K.H."/>
            <person name="Matsuura K."/>
            <person name="Barry K."/>
            <person name="Labutti K."/>
            <person name="Kuo R."/>
            <person name="Ohm R.A."/>
            <person name="Bhattacharya S.S."/>
            <person name="Shirouzu T."/>
            <person name="Yoshinaga Y."/>
            <person name="Martin F.M."/>
            <person name="Grigoriev I.V."/>
            <person name="Hibbett D.S."/>
        </authorList>
    </citation>
    <scope>NUCLEOTIDE SEQUENCE [LARGE SCALE GENOMIC DNA]</scope>
    <source>
        <strain evidence="13 14">TUFC12733</strain>
    </source>
</reference>
<evidence type="ECO:0000313" key="13">
    <source>
        <dbReference type="EMBL" id="KZO92074.1"/>
    </source>
</evidence>
<dbReference type="STRING" id="1330018.A0A167HX90"/>
<keyword evidence="8" id="KW-0067">ATP-binding</keyword>
<dbReference type="OrthoDB" id="2020436at2759"/>
<keyword evidence="14" id="KW-1185">Reference proteome</keyword>
<evidence type="ECO:0000256" key="4">
    <source>
        <dbReference type="ARBA" id="ARBA00015647"/>
    </source>
</evidence>
<dbReference type="AlphaFoldDB" id="A0A167HX90"/>
<evidence type="ECO:0000256" key="5">
    <source>
        <dbReference type="ARBA" id="ARBA00022598"/>
    </source>
</evidence>
<dbReference type="PANTHER" id="PTHR21299">
    <property type="entry name" value="CYTIDYLATE KINASE/PANTOATE-BETA-ALANINE LIGASE"/>
    <property type="match status" value="1"/>
</dbReference>
<proteinExistence type="inferred from homology"/>
<dbReference type="GO" id="GO:0005524">
    <property type="term" value="F:ATP binding"/>
    <property type="evidence" value="ECO:0007669"/>
    <property type="project" value="UniProtKB-KW"/>
</dbReference>
<dbReference type="Pfam" id="PF02569">
    <property type="entry name" value="Pantoate_ligase"/>
    <property type="match status" value="1"/>
</dbReference>
<accession>A0A167HX90</accession>
<evidence type="ECO:0000256" key="3">
    <source>
        <dbReference type="ARBA" id="ARBA00012219"/>
    </source>
</evidence>
<evidence type="ECO:0000256" key="11">
    <source>
        <dbReference type="ARBA" id="ARBA00048258"/>
    </source>
</evidence>
<keyword evidence="5 13" id="KW-0436">Ligase</keyword>
<evidence type="ECO:0000256" key="2">
    <source>
        <dbReference type="ARBA" id="ARBA00009256"/>
    </source>
</evidence>
<evidence type="ECO:0000256" key="8">
    <source>
        <dbReference type="ARBA" id="ARBA00022840"/>
    </source>
</evidence>
<dbReference type="Gene3D" id="3.40.50.620">
    <property type="entry name" value="HUPs"/>
    <property type="match status" value="1"/>
</dbReference>
<evidence type="ECO:0000256" key="9">
    <source>
        <dbReference type="ARBA" id="ARBA00029902"/>
    </source>
</evidence>
<dbReference type="Gene3D" id="3.30.1300.10">
    <property type="entry name" value="Pantoate-beta-alanine ligase, C-terminal domain"/>
    <property type="match status" value="1"/>
</dbReference>
<dbReference type="GO" id="GO:0004592">
    <property type="term" value="F:pantoate-beta-alanine ligase activity"/>
    <property type="evidence" value="ECO:0007669"/>
    <property type="project" value="UniProtKB-EC"/>
</dbReference>
<dbReference type="HAMAP" id="MF_00158">
    <property type="entry name" value="PanC"/>
    <property type="match status" value="1"/>
</dbReference>
<name>A0A167HX90_CALVF</name>
<dbReference type="UniPathway" id="UPA00028">
    <property type="reaction ID" value="UER00005"/>
</dbReference>
<evidence type="ECO:0000256" key="10">
    <source>
        <dbReference type="ARBA" id="ARBA00032806"/>
    </source>
</evidence>
<dbReference type="InterPro" id="IPR014729">
    <property type="entry name" value="Rossmann-like_a/b/a_fold"/>
</dbReference>
<dbReference type="PANTHER" id="PTHR21299:SF1">
    <property type="entry name" value="PANTOATE--BETA-ALANINE LIGASE"/>
    <property type="match status" value="1"/>
</dbReference>
<dbReference type="EC" id="6.3.2.1" evidence="3"/>
<protein>
    <recommendedName>
        <fullName evidence="4">Pantoate--beta-alanine ligase</fullName>
        <ecNumber evidence="3">6.3.2.1</ecNumber>
    </recommendedName>
    <alternativeName>
        <fullName evidence="10">Pantoate-activating enzyme</fullName>
    </alternativeName>
    <alternativeName>
        <fullName evidence="9">Pantothenate synthetase</fullName>
    </alternativeName>
</protein>
<evidence type="ECO:0000256" key="1">
    <source>
        <dbReference type="ARBA" id="ARBA00004990"/>
    </source>
</evidence>
<dbReference type="InterPro" id="IPR042176">
    <property type="entry name" value="Pantoate_ligase_C"/>
</dbReference>
<dbReference type="InterPro" id="IPR003721">
    <property type="entry name" value="Pantoate_ligase"/>
</dbReference>